<dbReference type="CDD" id="cd16461">
    <property type="entry name" value="RING-H2_EL5-like"/>
    <property type="match status" value="1"/>
</dbReference>
<evidence type="ECO:0000256" key="8">
    <source>
        <dbReference type="ARBA" id="ARBA00022771"/>
    </source>
</evidence>
<evidence type="ECO:0000256" key="10">
    <source>
        <dbReference type="ARBA" id="ARBA00022833"/>
    </source>
</evidence>
<protein>
    <recommendedName>
        <fullName evidence="4">RING-type E3 ubiquitin transferase</fullName>
        <ecNumber evidence="4">2.3.2.27</ecNumber>
    </recommendedName>
</protein>
<dbReference type="GO" id="GO:0008270">
    <property type="term" value="F:zinc ion binding"/>
    <property type="evidence" value="ECO:0007669"/>
    <property type="project" value="UniProtKB-KW"/>
</dbReference>
<dbReference type="AlphaFoldDB" id="A0AAV8CUN7"/>
<evidence type="ECO:0000313" key="17">
    <source>
        <dbReference type="EMBL" id="KAJ4759111.1"/>
    </source>
</evidence>
<dbReference type="Proteomes" id="UP001140206">
    <property type="component" value="Chromosome 4"/>
</dbReference>
<keyword evidence="9" id="KW-0833">Ubl conjugation pathway</keyword>
<dbReference type="EC" id="2.3.2.27" evidence="4"/>
<keyword evidence="10" id="KW-0862">Zinc</keyword>
<evidence type="ECO:0000256" key="9">
    <source>
        <dbReference type="ARBA" id="ARBA00022786"/>
    </source>
</evidence>
<evidence type="ECO:0000256" key="12">
    <source>
        <dbReference type="ARBA" id="ARBA00023136"/>
    </source>
</evidence>
<keyword evidence="12 15" id="KW-0472">Membrane</keyword>
<evidence type="ECO:0000256" key="3">
    <source>
        <dbReference type="ARBA" id="ARBA00004906"/>
    </source>
</evidence>
<keyword evidence="6 15" id="KW-0812">Transmembrane</keyword>
<dbReference type="EMBL" id="JAMFTS010000004">
    <property type="protein sequence ID" value="KAJ4759111.1"/>
    <property type="molecule type" value="Genomic_DNA"/>
</dbReference>
<evidence type="ECO:0000256" key="2">
    <source>
        <dbReference type="ARBA" id="ARBA00004167"/>
    </source>
</evidence>
<comment type="catalytic activity">
    <reaction evidence="1">
        <text>S-ubiquitinyl-[E2 ubiquitin-conjugating enzyme]-L-cysteine + [acceptor protein]-L-lysine = [E2 ubiquitin-conjugating enzyme]-L-cysteine + N(6)-ubiquitinyl-[acceptor protein]-L-lysine.</text>
        <dbReference type="EC" id="2.3.2.27"/>
    </reaction>
</comment>
<feature type="transmembrane region" description="Helical" evidence="15">
    <location>
        <begin position="56"/>
        <end position="81"/>
    </location>
</feature>
<evidence type="ECO:0000256" key="7">
    <source>
        <dbReference type="ARBA" id="ARBA00022723"/>
    </source>
</evidence>
<evidence type="ECO:0000256" key="15">
    <source>
        <dbReference type="SAM" id="Phobius"/>
    </source>
</evidence>
<evidence type="ECO:0000256" key="5">
    <source>
        <dbReference type="ARBA" id="ARBA00022679"/>
    </source>
</evidence>
<evidence type="ECO:0000256" key="6">
    <source>
        <dbReference type="ARBA" id="ARBA00022692"/>
    </source>
</evidence>
<evidence type="ECO:0000313" key="18">
    <source>
        <dbReference type="Proteomes" id="UP001140206"/>
    </source>
</evidence>
<dbReference type="SMART" id="SM00184">
    <property type="entry name" value="RING"/>
    <property type="match status" value="1"/>
</dbReference>
<comment type="caution">
    <text evidence="17">The sequence shown here is derived from an EMBL/GenBank/DDBJ whole genome shotgun (WGS) entry which is preliminary data.</text>
</comment>
<dbReference type="FunFam" id="3.30.40.10:FF:000187">
    <property type="entry name" value="E3 ubiquitin-protein ligase ATL6"/>
    <property type="match status" value="1"/>
</dbReference>
<keyword evidence="8 13" id="KW-0863">Zinc-finger</keyword>
<accession>A0AAV8CUN7</accession>
<dbReference type="PANTHER" id="PTHR46913:SF22">
    <property type="entry name" value="RING-TYPE E3 UBIQUITIN TRANSFERASE"/>
    <property type="match status" value="1"/>
</dbReference>
<gene>
    <name evidence="17" type="ORF">LUZ62_069486</name>
</gene>
<dbReference type="InterPro" id="IPR001841">
    <property type="entry name" value="Znf_RING"/>
</dbReference>
<keyword evidence="11 15" id="KW-1133">Transmembrane helix</keyword>
<proteinExistence type="predicted"/>
<dbReference type="GO" id="GO:0016567">
    <property type="term" value="P:protein ubiquitination"/>
    <property type="evidence" value="ECO:0007669"/>
    <property type="project" value="InterPro"/>
</dbReference>
<name>A0AAV8CUN7_9POAL</name>
<keyword evidence="7" id="KW-0479">Metal-binding</keyword>
<evidence type="ECO:0000256" key="14">
    <source>
        <dbReference type="SAM" id="MobiDB-lite"/>
    </source>
</evidence>
<dbReference type="PROSITE" id="PS50089">
    <property type="entry name" value="ZF_RING_2"/>
    <property type="match status" value="1"/>
</dbReference>
<dbReference type="PANTHER" id="PTHR46913">
    <property type="entry name" value="RING-H2 FINGER PROTEIN ATL16"/>
    <property type="match status" value="1"/>
</dbReference>
<dbReference type="InterPro" id="IPR044600">
    <property type="entry name" value="ATL1/ATL16-like"/>
</dbReference>
<reference evidence="17" key="1">
    <citation type="submission" date="2022-08" db="EMBL/GenBank/DDBJ databases">
        <authorList>
            <person name="Marques A."/>
        </authorList>
    </citation>
    <scope>NUCLEOTIDE SEQUENCE</scope>
    <source>
        <strain evidence="17">RhyPub2mFocal</strain>
        <tissue evidence="17">Leaves</tissue>
    </source>
</reference>
<comment type="pathway">
    <text evidence="3">Protein modification; protein ubiquitination.</text>
</comment>
<evidence type="ECO:0000256" key="4">
    <source>
        <dbReference type="ARBA" id="ARBA00012483"/>
    </source>
</evidence>
<sequence length="374" mass="41102">MASTNQQPTWVPYVPTRDCSQGFCSMYCPQWCYFLFPPPPPFSPSSTDSDSSTGPIFSPLVIAVIGVLASAFLLVTYYAVVSRYCNPGSRMSFRRRQDTSADQPTSGGTDYPTAWHVSPSNGLDETVIKKITIWKYERGGLDDKVSSDCSVCLSEFAEGEDVRLLPKCSHAFHVPCIDTWLKSHSNCPLCRASIMPTQQEIAKDSEVTVAISDSNTNMDVNGNSNTGNGGTEEEIIEVADESEGNDDDVSPRIRRSLSMDSDRDVGTRMSIADVLQLSMEDEMMVAKESGLLVTGQDLSLVEGCLEMGGEGIVCFQFGTILVSGSFHKLFGICNYKRCRESSHEKRKRKPEECVLGDFVGFVLHSCKGFCVELI</sequence>
<feature type="domain" description="RING-type" evidence="16">
    <location>
        <begin position="149"/>
        <end position="191"/>
    </location>
</feature>
<dbReference type="GO" id="GO:0061630">
    <property type="term" value="F:ubiquitin protein ligase activity"/>
    <property type="evidence" value="ECO:0007669"/>
    <property type="project" value="UniProtKB-EC"/>
</dbReference>
<feature type="region of interest" description="Disordered" evidence="14">
    <location>
        <begin position="95"/>
        <end position="114"/>
    </location>
</feature>
<dbReference type="SUPFAM" id="SSF57850">
    <property type="entry name" value="RING/U-box"/>
    <property type="match status" value="1"/>
</dbReference>
<evidence type="ECO:0000256" key="1">
    <source>
        <dbReference type="ARBA" id="ARBA00000900"/>
    </source>
</evidence>
<organism evidence="17 18">
    <name type="scientific">Rhynchospora pubera</name>
    <dbReference type="NCBI Taxonomy" id="906938"/>
    <lineage>
        <taxon>Eukaryota</taxon>
        <taxon>Viridiplantae</taxon>
        <taxon>Streptophyta</taxon>
        <taxon>Embryophyta</taxon>
        <taxon>Tracheophyta</taxon>
        <taxon>Spermatophyta</taxon>
        <taxon>Magnoliopsida</taxon>
        <taxon>Liliopsida</taxon>
        <taxon>Poales</taxon>
        <taxon>Cyperaceae</taxon>
        <taxon>Cyperoideae</taxon>
        <taxon>Rhynchosporeae</taxon>
        <taxon>Rhynchospora</taxon>
    </lineage>
</organism>
<evidence type="ECO:0000256" key="11">
    <source>
        <dbReference type="ARBA" id="ARBA00022989"/>
    </source>
</evidence>
<keyword evidence="18" id="KW-1185">Reference proteome</keyword>
<comment type="subcellular location">
    <subcellularLocation>
        <location evidence="2">Membrane</location>
        <topology evidence="2">Single-pass membrane protein</topology>
    </subcellularLocation>
</comment>
<evidence type="ECO:0000259" key="16">
    <source>
        <dbReference type="PROSITE" id="PS50089"/>
    </source>
</evidence>
<dbReference type="GO" id="GO:0016020">
    <property type="term" value="C:membrane"/>
    <property type="evidence" value="ECO:0007669"/>
    <property type="project" value="UniProtKB-SubCell"/>
</dbReference>
<dbReference type="InterPro" id="IPR013083">
    <property type="entry name" value="Znf_RING/FYVE/PHD"/>
</dbReference>
<evidence type="ECO:0000256" key="13">
    <source>
        <dbReference type="PROSITE-ProRule" id="PRU00175"/>
    </source>
</evidence>
<dbReference type="Gene3D" id="3.30.40.10">
    <property type="entry name" value="Zinc/RING finger domain, C3HC4 (zinc finger)"/>
    <property type="match status" value="1"/>
</dbReference>
<keyword evidence="5" id="KW-0808">Transferase</keyword>
<dbReference type="Pfam" id="PF13639">
    <property type="entry name" value="zf-RING_2"/>
    <property type="match status" value="1"/>
</dbReference>